<accession>A0ABM8FMQ4</accession>
<evidence type="ECO:0000313" key="2">
    <source>
        <dbReference type="EMBL" id="BDY13684.1"/>
    </source>
</evidence>
<sequence length="407" mass="45547">MKLSFKSWSMACVTAILLSGCGAASNEADALSPEQKQALFQALMQKMQQPSSSPVQKSASLHHAVENATKTLDEKELLAKIGEYPSAATGIRLERKSDGFLLNGEKMYVDFEGPIVRLGYDWRSGDAFYIVKLSNDTYRIKYQKMLSGRDPLTVGLIRRDGLSMRVETVTGKRFNGRNIIPTSKGFVVTREKTAFVYEVGKRPVTFIAPEGWHIAAFQNGDVATTGFILLERDGESETGNPFSDLMKSTVELGNALGVTTKSDYMLVNMKNPTQRKMINVTLGEKEVALFSQCRKQNRYVRICDTMEIKKSLYQPNGLKNFNHYYWNIHWFKGKKNIFSITKESNNRVVLVSDLEHNRSVEVASRVTGFPEYVAKQSRDGVVKVHVEGGLLPSVDIDDAEAVLDESI</sequence>
<name>A0ABM8FMQ4_9BACT</name>
<dbReference type="EMBL" id="AP027370">
    <property type="protein sequence ID" value="BDY13684.1"/>
    <property type="molecule type" value="Genomic_DNA"/>
</dbReference>
<protein>
    <recommendedName>
        <fullName evidence="4">Lipoprotein</fullName>
    </recommendedName>
</protein>
<feature type="chain" id="PRO_5046493247" description="Lipoprotein" evidence="1">
    <location>
        <begin position="25"/>
        <end position="407"/>
    </location>
</feature>
<proteinExistence type="predicted"/>
<organism evidence="2 3">
    <name type="scientific">Hydrogenimonas cancrithermarum</name>
    <dbReference type="NCBI Taxonomy" id="2993563"/>
    <lineage>
        <taxon>Bacteria</taxon>
        <taxon>Pseudomonadati</taxon>
        <taxon>Campylobacterota</taxon>
        <taxon>Epsilonproteobacteria</taxon>
        <taxon>Campylobacterales</taxon>
        <taxon>Hydrogenimonadaceae</taxon>
        <taxon>Hydrogenimonas</taxon>
    </lineage>
</organism>
<dbReference type="Proteomes" id="UP001321445">
    <property type="component" value="Chromosome"/>
</dbReference>
<dbReference type="PROSITE" id="PS51257">
    <property type="entry name" value="PROKAR_LIPOPROTEIN"/>
    <property type="match status" value="1"/>
</dbReference>
<feature type="signal peptide" evidence="1">
    <location>
        <begin position="1"/>
        <end position="24"/>
    </location>
</feature>
<reference evidence="2 3" key="1">
    <citation type="submission" date="2023-03" db="EMBL/GenBank/DDBJ databases">
        <title>Description of Hydrogenimonas sp. ISO32.</title>
        <authorList>
            <person name="Mino S."/>
            <person name="Fukazawa S."/>
            <person name="Sawabe T."/>
        </authorList>
    </citation>
    <scope>NUCLEOTIDE SEQUENCE [LARGE SCALE GENOMIC DNA]</scope>
    <source>
        <strain evidence="2 3">ISO32</strain>
    </source>
</reference>
<evidence type="ECO:0000313" key="3">
    <source>
        <dbReference type="Proteomes" id="UP001321445"/>
    </source>
</evidence>
<gene>
    <name evidence="2" type="ORF">HCR_19960</name>
</gene>
<keyword evidence="3" id="KW-1185">Reference proteome</keyword>
<evidence type="ECO:0000256" key="1">
    <source>
        <dbReference type="SAM" id="SignalP"/>
    </source>
</evidence>
<keyword evidence="1" id="KW-0732">Signal</keyword>
<evidence type="ECO:0008006" key="4">
    <source>
        <dbReference type="Google" id="ProtNLM"/>
    </source>
</evidence>